<dbReference type="SUPFAM" id="SSF57667">
    <property type="entry name" value="beta-beta-alpha zinc fingers"/>
    <property type="match status" value="1"/>
</dbReference>
<dbReference type="GO" id="GO:0008270">
    <property type="term" value="F:zinc ion binding"/>
    <property type="evidence" value="ECO:0007669"/>
    <property type="project" value="UniProtKB-KW"/>
</dbReference>
<evidence type="ECO:0000313" key="4">
    <source>
        <dbReference type="Proteomes" id="UP000799118"/>
    </source>
</evidence>
<feature type="domain" description="C2H2-type" evidence="2">
    <location>
        <begin position="138"/>
        <end position="162"/>
    </location>
</feature>
<dbReference type="PROSITE" id="PS50157">
    <property type="entry name" value="ZINC_FINGER_C2H2_2"/>
    <property type="match status" value="1"/>
</dbReference>
<dbReference type="Gene3D" id="3.30.160.60">
    <property type="entry name" value="Classic Zinc Finger"/>
    <property type="match status" value="1"/>
</dbReference>
<dbReference type="EMBL" id="ML769455">
    <property type="protein sequence ID" value="KAE9400566.1"/>
    <property type="molecule type" value="Genomic_DNA"/>
</dbReference>
<keyword evidence="4" id="KW-1185">Reference proteome</keyword>
<reference evidence="3" key="1">
    <citation type="journal article" date="2019" name="Environ. Microbiol.">
        <title>Fungal ecological strategies reflected in gene transcription - a case study of two litter decomposers.</title>
        <authorList>
            <person name="Barbi F."/>
            <person name="Kohler A."/>
            <person name="Barry K."/>
            <person name="Baskaran P."/>
            <person name="Daum C."/>
            <person name="Fauchery L."/>
            <person name="Ihrmark K."/>
            <person name="Kuo A."/>
            <person name="LaButti K."/>
            <person name="Lipzen A."/>
            <person name="Morin E."/>
            <person name="Grigoriev I.V."/>
            <person name="Henrissat B."/>
            <person name="Lindahl B."/>
            <person name="Martin F."/>
        </authorList>
    </citation>
    <scope>NUCLEOTIDE SEQUENCE</scope>
    <source>
        <strain evidence="3">JB14</strain>
    </source>
</reference>
<evidence type="ECO:0000259" key="2">
    <source>
        <dbReference type="PROSITE" id="PS50157"/>
    </source>
</evidence>
<dbReference type="AlphaFoldDB" id="A0A6A4HR35"/>
<dbReference type="OrthoDB" id="3565419at2759"/>
<dbReference type="Proteomes" id="UP000799118">
    <property type="component" value="Unassembled WGS sequence"/>
</dbReference>
<accession>A0A6A4HR35</accession>
<dbReference type="InterPro" id="IPR036236">
    <property type="entry name" value="Znf_C2H2_sf"/>
</dbReference>
<gene>
    <name evidence="3" type="ORF">BT96DRAFT_642681</name>
</gene>
<sequence>MNNPNQSLYMPLEQWEFPVLCIPGLIRFSPPFLLQRPWKMAAWVSSQAGNTVTICPAATQTAAVASNFALSMDHGRTEVDVKRKKSALLQEEKPVLNGGVMQIRHLLFTVSEADCSAGFTTKQRLQYHTDAHNNIMRYRCTKCSKGFRSASDRKRHERTCTL</sequence>
<keyword evidence="1" id="KW-0863">Zinc-finger</keyword>
<keyword evidence="1" id="KW-0862">Zinc</keyword>
<keyword evidence="1" id="KW-0479">Metal-binding</keyword>
<evidence type="ECO:0000256" key="1">
    <source>
        <dbReference type="PROSITE-ProRule" id="PRU00042"/>
    </source>
</evidence>
<protein>
    <recommendedName>
        <fullName evidence="2">C2H2-type domain-containing protein</fullName>
    </recommendedName>
</protein>
<organism evidence="3 4">
    <name type="scientific">Gymnopus androsaceus JB14</name>
    <dbReference type="NCBI Taxonomy" id="1447944"/>
    <lineage>
        <taxon>Eukaryota</taxon>
        <taxon>Fungi</taxon>
        <taxon>Dikarya</taxon>
        <taxon>Basidiomycota</taxon>
        <taxon>Agaricomycotina</taxon>
        <taxon>Agaricomycetes</taxon>
        <taxon>Agaricomycetidae</taxon>
        <taxon>Agaricales</taxon>
        <taxon>Marasmiineae</taxon>
        <taxon>Omphalotaceae</taxon>
        <taxon>Gymnopus</taxon>
    </lineage>
</organism>
<name>A0A6A4HR35_9AGAR</name>
<dbReference type="InterPro" id="IPR013087">
    <property type="entry name" value="Znf_C2H2_type"/>
</dbReference>
<proteinExistence type="predicted"/>
<evidence type="ECO:0000313" key="3">
    <source>
        <dbReference type="EMBL" id="KAE9400566.1"/>
    </source>
</evidence>